<comment type="caution">
    <text evidence="2">The sequence shown here is derived from an EMBL/GenBank/DDBJ whole genome shotgun (WGS) entry which is preliminary data.</text>
</comment>
<protein>
    <submittedName>
        <fullName evidence="2">Uncharacterized protein</fullName>
    </submittedName>
</protein>
<proteinExistence type="predicted"/>
<feature type="transmembrane region" description="Helical" evidence="1">
    <location>
        <begin position="43"/>
        <end position="64"/>
    </location>
</feature>
<keyword evidence="1" id="KW-0812">Transmembrane</keyword>
<name>X1PNH7_9ZZZZ</name>
<evidence type="ECO:0000256" key="1">
    <source>
        <dbReference type="SAM" id="Phobius"/>
    </source>
</evidence>
<accession>X1PNH7</accession>
<keyword evidence="1" id="KW-1133">Transmembrane helix</keyword>
<sequence length="97" mass="10385">GCGIAWGLIEWVIPFLSFNLLLGPATGYAIGEIISRSVNRKRGTGLAVIASIAVAISYFITFLFPGGFPFIPFNLLRSALSLIALALGIYVAVTRLR</sequence>
<organism evidence="2">
    <name type="scientific">marine sediment metagenome</name>
    <dbReference type="NCBI Taxonomy" id="412755"/>
    <lineage>
        <taxon>unclassified sequences</taxon>
        <taxon>metagenomes</taxon>
        <taxon>ecological metagenomes</taxon>
    </lineage>
</organism>
<keyword evidence="1" id="KW-0472">Membrane</keyword>
<evidence type="ECO:0000313" key="2">
    <source>
        <dbReference type="EMBL" id="GAI32429.1"/>
    </source>
</evidence>
<dbReference type="EMBL" id="BARV01015766">
    <property type="protein sequence ID" value="GAI32429.1"/>
    <property type="molecule type" value="Genomic_DNA"/>
</dbReference>
<gene>
    <name evidence="2" type="ORF">S06H3_27200</name>
</gene>
<feature type="non-terminal residue" evidence="2">
    <location>
        <position position="1"/>
    </location>
</feature>
<dbReference type="AlphaFoldDB" id="X1PNH7"/>
<reference evidence="2" key="1">
    <citation type="journal article" date="2014" name="Front. Microbiol.">
        <title>High frequency of phylogenetically diverse reductive dehalogenase-homologous genes in deep subseafloor sedimentary metagenomes.</title>
        <authorList>
            <person name="Kawai M."/>
            <person name="Futagami T."/>
            <person name="Toyoda A."/>
            <person name="Takaki Y."/>
            <person name="Nishi S."/>
            <person name="Hori S."/>
            <person name="Arai W."/>
            <person name="Tsubouchi T."/>
            <person name="Morono Y."/>
            <person name="Uchiyama I."/>
            <person name="Ito T."/>
            <person name="Fujiyama A."/>
            <person name="Inagaki F."/>
            <person name="Takami H."/>
        </authorList>
    </citation>
    <scope>NUCLEOTIDE SEQUENCE</scope>
    <source>
        <strain evidence="2">Expedition CK06-06</strain>
    </source>
</reference>
<feature type="transmembrane region" description="Helical" evidence="1">
    <location>
        <begin position="70"/>
        <end position="93"/>
    </location>
</feature>
<feature type="transmembrane region" description="Helical" evidence="1">
    <location>
        <begin position="12"/>
        <end position="31"/>
    </location>
</feature>